<dbReference type="EMBL" id="FCOM02000015">
    <property type="protein sequence ID" value="SAL66488.1"/>
    <property type="molecule type" value="Genomic_DNA"/>
</dbReference>
<dbReference type="AlphaFoldDB" id="A0A158JCA3"/>
<dbReference type="Proteomes" id="UP000055019">
    <property type="component" value="Unassembled WGS sequence"/>
</dbReference>
<dbReference type="InterPro" id="IPR001509">
    <property type="entry name" value="Epimerase_deHydtase"/>
</dbReference>
<feature type="domain" description="NAD-dependent epimerase/dehydratase" evidence="3">
    <location>
        <begin position="4"/>
        <end position="241"/>
    </location>
</feature>
<comment type="pathway">
    <text evidence="1">Bacterial outer membrane biogenesis; LPS O-antigen biosynthesis.</text>
</comment>
<dbReference type="RefSeq" id="WP_061148209.1">
    <property type="nucleotide sequence ID" value="NZ_FCOM02000015.1"/>
</dbReference>
<dbReference type="OrthoDB" id="9769113at2"/>
<keyword evidence="5" id="KW-1185">Reference proteome</keyword>
<comment type="similarity">
    <text evidence="2">Belongs to the NAD(P)-dependent epimerase/dehydratase family.</text>
</comment>
<dbReference type="Pfam" id="PF01370">
    <property type="entry name" value="Epimerase"/>
    <property type="match status" value="1"/>
</dbReference>
<dbReference type="Gene3D" id="3.40.50.720">
    <property type="entry name" value="NAD(P)-binding Rossmann-like Domain"/>
    <property type="match status" value="1"/>
</dbReference>
<organism evidence="4 5">
    <name type="scientific">Caballeronia arvi</name>
    <dbReference type="NCBI Taxonomy" id="1777135"/>
    <lineage>
        <taxon>Bacteria</taxon>
        <taxon>Pseudomonadati</taxon>
        <taxon>Pseudomonadota</taxon>
        <taxon>Betaproteobacteria</taxon>
        <taxon>Burkholderiales</taxon>
        <taxon>Burkholderiaceae</taxon>
        <taxon>Caballeronia</taxon>
    </lineage>
</organism>
<evidence type="ECO:0000259" key="3">
    <source>
        <dbReference type="Pfam" id="PF01370"/>
    </source>
</evidence>
<comment type="caution">
    <text evidence="4">The sequence shown here is derived from an EMBL/GenBank/DDBJ whole genome shotgun (WGS) entry which is preliminary data.</text>
</comment>
<evidence type="ECO:0000313" key="4">
    <source>
        <dbReference type="EMBL" id="SAL66488.1"/>
    </source>
</evidence>
<sequence length="319" mass="34676">MSRVLLIGGGGFIGRHIAHACLRNHSRVRVVDVHRPTVSAEPADGLAPDAEVMVGDYASVTFLRDALRDVDVAVHLAHDAMRMNVECDMPEEYERNILPATRLMEACIDAGVKKFIFISSGGTVYGNQPAGTPITESVPMRPVSLYGTSKLCIEHVASLYFSQRELPAIIVRPGNAYGPGQIPFRGQGLVPTALASGLTGRKVTIFGNGHAVRDYVHVRDIADAVARLTEYGKPGEVYNIGTSVGVSVRELLDDHIAPALKAAGFELDVSYTPPRRADVEYNVLDSARLTAHTGWRPTIRLQDGIQEVLDWLSKQEQAN</sequence>
<evidence type="ECO:0000313" key="5">
    <source>
        <dbReference type="Proteomes" id="UP000055019"/>
    </source>
</evidence>
<reference evidence="4" key="1">
    <citation type="submission" date="2016-01" db="EMBL/GenBank/DDBJ databases">
        <authorList>
            <person name="Peeters C."/>
        </authorList>
    </citation>
    <scope>NUCLEOTIDE SEQUENCE [LARGE SCALE GENOMIC DNA]</scope>
    <source>
        <strain evidence="4">LMG 29317</strain>
    </source>
</reference>
<accession>A0A158JCA3</accession>
<evidence type="ECO:0000256" key="2">
    <source>
        <dbReference type="ARBA" id="ARBA00007637"/>
    </source>
</evidence>
<dbReference type="InterPro" id="IPR036291">
    <property type="entry name" value="NAD(P)-bd_dom_sf"/>
</dbReference>
<name>A0A158JCA3_9BURK</name>
<proteinExistence type="inferred from homology"/>
<protein>
    <submittedName>
        <fullName evidence="4">dTDP-glucose 4,6-dehydratase</fullName>
    </submittedName>
</protein>
<dbReference type="SUPFAM" id="SSF51735">
    <property type="entry name" value="NAD(P)-binding Rossmann-fold domains"/>
    <property type="match status" value="1"/>
</dbReference>
<dbReference type="PANTHER" id="PTHR43000">
    <property type="entry name" value="DTDP-D-GLUCOSE 4,6-DEHYDRATASE-RELATED"/>
    <property type="match status" value="1"/>
</dbReference>
<evidence type="ECO:0000256" key="1">
    <source>
        <dbReference type="ARBA" id="ARBA00005125"/>
    </source>
</evidence>
<gene>
    <name evidence="4" type="ORF">AWB74_03730</name>
</gene>